<proteinExistence type="predicted"/>
<name>A0A429Z5S8_9ENTE</name>
<dbReference type="InterPro" id="IPR013366">
    <property type="entry name" value="EutJ"/>
</dbReference>
<sequence>MLNIKSINQQLNNFHELVENKDLVKQIKQPKGLKTGVDLGTSSIVLVVLDESNRPLFGAYEYAKVVRDGIIVDYLNSVRIVRKLKEEAEAKLGVSLTTASGAIPPGTGENSEKVVANVLGDAGFDASIIIDEPTAAARFLNMTEGSVIDIGGGTTGISNFEKGQSVAIFDEPTGGYHMSLVVSGAFSVPIDEAELLKRNRAKEVEVFGAVRPVVEKMATIAARYVVASEQAPVVVVGGATNFKEFVHTFEKIMKRPVIRPQYPEFVTPIGIAMFDQE</sequence>
<dbReference type="Pfam" id="PF14450">
    <property type="entry name" value="FtsA"/>
    <property type="match status" value="1"/>
</dbReference>
<dbReference type="EMBL" id="PXZH01000003">
    <property type="protein sequence ID" value="RST89047.1"/>
    <property type="molecule type" value="Genomic_DNA"/>
</dbReference>
<dbReference type="Proteomes" id="UP000277864">
    <property type="component" value="Unassembled WGS sequence"/>
</dbReference>
<keyword evidence="2" id="KW-1185">Reference proteome</keyword>
<dbReference type="RefSeq" id="WP_125943474.1">
    <property type="nucleotide sequence ID" value="NZ_PXZH01000003.1"/>
</dbReference>
<dbReference type="Gene3D" id="3.30.420.40">
    <property type="match status" value="2"/>
</dbReference>
<dbReference type="NCBIfam" id="TIGR02529">
    <property type="entry name" value="EutJ"/>
    <property type="match status" value="1"/>
</dbReference>
<evidence type="ECO:0000313" key="2">
    <source>
        <dbReference type="Proteomes" id="UP000277864"/>
    </source>
</evidence>
<dbReference type="SUPFAM" id="SSF53067">
    <property type="entry name" value="Actin-like ATPase domain"/>
    <property type="match status" value="1"/>
</dbReference>
<comment type="caution">
    <text evidence="1">The sequence shown here is derived from an EMBL/GenBank/DDBJ whole genome shotgun (WGS) entry which is preliminary data.</text>
</comment>
<dbReference type="InterPro" id="IPR050696">
    <property type="entry name" value="FtsA/MreB"/>
</dbReference>
<reference evidence="1 2" key="1">
    <citation type="submission" date="2018-03" db="EMBL/GenBank/DDBJ databases">
        <authorList>
            <person name="Gulvik C.A."/>
        </authorList>
    </citation>
    <scope>NUCLEOTIDE SEQUENCE [LARGE SCALE GENOMIC DNA]</scope>
    <source>
        <strain evidence="1 2">JCM 31581</strain>
    </source>
</reference>
<accession>A0A429Z5S8</accession>
<dbReference type="OrthoDB" id="306538at2"/>
<dbReference type="InterPro" id="IPR043129">
    <property type="entry name" value="ATPase_NBD"/>
</dbReference>
<protein>
    <submittedName>
        <fullName evidence="1">Ethanolamine utilization protein EutJ</fullName>
    </submittedName>
</protein>
<dbReference type="PANTHER" id="PTHR32432">
    <property type="entry name" value="CELL DIVISION PROTEIN FTSA-RELATED"/>
    <property type="match status" value="1"/>
</dbReference>
<dbReference type="NCBIfam" id="NF011660">
    <property type="entry name" value="PRK15080.1"/>
    <property type="match status" value="1"/>
</dbReference>
<organism evidence="1 2">
    <name type="scientific">Vagococcus humatus</name>
    <dbReference type="NCBI Taxonomy" id="1889241"/>
    <lineage>
        <taxon>Bacteria</taxon>
        <taxon>Bacillati</taxon>
        <taxon>Bacillota</taxon>
        <taxon>Bacilli</taxon>
        <taxon>Lactobacillales</taxon>
        <taxon>Enterococcaceae</taxon>
        <taxon>Vagococcus</taxon>
    </lineage>
</organism>
<gene>
    <name evidence="1" type="ORF">C7P63_07080</name>
</gene>
<dbReference type="PANTHER" id="PTHR32432:SF3">
    <property type="entry name" value="ETHANOLAMINE UTILIZATION PROTEIN EUTJ"/>
    <property type="match status" value="1"/>
</dbReference>
<evidence type="ECO:0000313" key="1">
    <source>
        <dbReference type="EMBL" id="RST89047.1"/>
    </source>
</evidence>
<dbReference type="AlphaFoldDB" id="A0A429Z5S8"/>